<evidence type="ECO:0000259" key="2">
    <source>
        <dbReference type="PROSITE" id="PS50105"/>
    </source>
</evidence>
<dbReference type="Pfam" id="PF07647">
    <property type="entry name" value="SAM_2"/>
    <property type="match status" value="1"/>
</dbReference>
<dbReference type="CDD" id="cd09487">
    <property type="entry name" value="SAM_superfamily"/>
    <property type="match status" value="1"/>
</dbReference>
<dbReference type="RefSeq" id="XP_021859045.1">
    <property type="nucleotide sequence ID" value="XM_022003353.2"/>
</dbReference>
<dbReference type="GeneID" id="110798186"/>
<proteinExistence type="predicted"/>
<dbReference type="Proteomes" id="UP000813463">
    <property type="component" value="Chromosome 6"/>
</dbReference>
<protein>
    <recommendedName>
        <fullName evidence="2">SAM domain-containing protein</fullName>
    </recommendedName>
</protein>
<dbReference type="SUPFAM" id="SSF47769">
    <property type="entry name" value="SAM/Pointed domain"/>
    <property type="match status" value="1"/>
</dbReference>
<reference evidence="4" key="2">
    <citation type="submission" date="2025-08" db="UniProtKB">
        <authorList>
            <consortium name="RefSeq"/>
        </authorList>
    </citation>
    <scope>IDENTIFICATION</scope>
    <source>
        <tissue evidence="4">Leaf</tissue>
    </source>
</reference>
<name>A0A9R0K5B5_SPIOL</name>
<reference evidence="3" key="1">
    <citation type="journal article" date="2021" name="Nat. Commun.">
        <title>Genomic analyses provide insights into spinach domestication and the genetic basis of agronomic traits.</title>
        <authorList>
            <person name="Cai X."/>
            <person name="Sun X."/>
            <person name="Xu C."/>
            <person name="Sun H."/>
            <person name="Wang X."/>
            <person name="Ge C."/>
            <person name="Zhang Z."/>
            <person name="Wang Q."/>
            <person name="Fei Z."/>
            <person name="Jiao C."/>
            <person name="Wang Q."/>
        </authorList>
    </citation>
    <scope>NUCLEOTIDE SEQUENCE [LARGE SCALE GENOMIC DNA]</scope>
    <source>
        <strain evidence="3">cv. Varoflay</strain>
    </source>
</reference>
<sequence>MEPKRKKIATVDLRSNNNAVENSSNIAVDSYLPEEDSWIIVKKQKVNILIPRLPTIEQPTVPDLEQGQLCGDISNKMTNIPSELLLERSDGSMSLSPNSNTQSCTKVYSPADNAVATPEPRRPVEDQVGLTSFSGKTETVIKSLKTSPKLVRPSMMKQGLSVFYSLSTSTMNINKKMRASNLERNILSAGGLSRWLSSLGLEQFEGILRAKNVNKFHLADLSMKKLKDMGAHAVGPRRKLIHAIDCVCQPYSYAPYKNFHYRLR</sequence>
<dbReference type="OrthoDB" id="271862at2759"/>
<gene>
    <name evidence="4" type="primary">LOC110798186</name>
</gene>
<dbReference type="AlphaFoldDB" id="A0A9R0K5B5"/>
<dbReference type="SMART" id="SM00454">
    <property type="entry name" value="SAM"/>
    <property type="match status" value="1"/>
</dbReference>
<dbReference type="PANTHER" id="PTHR10627">
    <property type="entry name" value="SCP160"/>
    <property type="match status" value="1"/>
</dbReference>
<dbReference type="KEGG" id="soe:110798186"/>
<dbReference type="InterPro" id="IPR001660">
    <property type="entry name" value="SAM"/>
</dbReference>
<dbReference type="Gene3D" id="1.10.150.50">
    <property type="entry name" value="Transcription Factor, Ets-1"/>
    <property type="match status" value="1"/>
</dbReference>
<organism evidence="3 4">
    <name type="scientific">Spinacia oleracea</name>
    <name type="common">Spinach</name>
    <dbReference type="NCBI Taxonomy" id="3562"/>
    <lineage>
        <taxon>Eukaryota</taxon>
        <taxon>Viridiplantae</taxon>
        <taxon>Streptophyta</taxon>
        <taxon>Embryophyta</taxon>
        <taxon>Tracheophyta</taxon>
        <taxon>Spermatophyta</taxon>
        <taxon>Magnoliopsida</taxon>
        <taxon>eudicotyledons</taxon>
        <taxon>Gunneridae</taxon>
        <taxon>Pentapetalae</taxon>
        <taxon>Caryophyllales</taxon>
        <taxon>Chenopodiaceae</taxon>
        <taxon>Chenopodioideae</taxon>
        <taxon>Anserineae</taxon>
        <taxon>Spinacia</taxon>
    </lineage>
</organism>
<evidence type="ECO:0000256" key="1">
    <source>
        <dbReference type="ARBA" id="ARBA00022737"/>
    </source>
</evidence>
<evidence type="ECO:0000313" key="4">
    <source>
        <dbReference type="RefSeq" id="XP_021859045.1"/>
    </source>
</evidence>
<keyword evidence="3" id="KW-1185">Reference proteome</keyword>
<dbReference type="PROSITE" id="PS50105">
    <property type="entry name" value="SAM_DOMAIN"/>
    <property type="match status" value="1"/>
</dbReference>
<feature type="domain" description="SAM" evidence="2">
    <location>
        <begin position="187"/>
        <end position="250"/>
    </location>
</feature>
<evidence type="ECO:0000313" key="3">
    <source>
        <dbReference type="Proteomes" id="UP000813463"/>
    </source>
</evidence>
<accession>A0A9R0K5B5</accession>
<dbReference type="PANTHER" id="PTHR10627:SF68">
    <property type="entry name" value="F26K24.15 PROTEIN-RELATED"/>
    <property type="match status" value="1"/>
</dbReference>
<keyword evidence="1" id="KW-0677">Repeat</keyword>
<dbReference type="InterPro" id="IPR013761">
    <property type="entry name" value="SAM/pointed_sf"/>
</dbReference>